<feature type="transmembrane region" description="Helical" evidence="1">
    <location>
        <begin position="53"/>
        <end position="72"/>
    </location>
</feature>
<reference evidence="2 3" key="2">
    <citation type="submission" date="2020-01" db="EMBL/GenBank/DDBJ databases">
        <title>Microvirga sp. nov., an arsenate reduction bacterium isolated from Tibet hotspring sediments.</title>
        <authorList>
            <person name="Xian W.-D."/>
            <person name="Li W.-J."/>
        </authorList>
    </citation>
    <scope>NUCLEOTIDE SEQUENCE [LARGE SCALE GENOMIC DNA]</scope>
    <source>
        <strain evidence="2 3">KCTC 23863</strain>
    </source>
</reference>
<feature type="transmembrane region" description="Helical" evidence="1">
    <location>
        <begin position="84"/>
        <end position="105"/>
    </location>
</feature>
<accession>A0A7X3MR22</accession>
<keyword evidence="1" id="KW-0472">Membrane</keyword>
<reference evidence="2 3" key="1">
    <citation type="submission" date="2019-12" db="EMBL/GenBank/DDBJ databases">
        <authorList>
            <person name="Yuan C.-G."/>
        </authorList>
    </citation>
    <scope>NUCLEOTIDE SEQUENCE [LARGE SCALE GENOMIC DNA]</scope>
    <source>
        <strain evidence="2 3">KCTC 23863</strain>
    </source>
</reference>
<dbReference type="AlphaFoldDB" id="A0A7X3MR22"/>
<keyword evidence="1" id="KW-0812">Transmembrane</keyword>
<organism evidence="2 3">
    <name type="scientific">Microvirga makkahensis</name>
    <dbReference type="NCBI Taxonomy" id="1128670"/>
    <lineage>
        <taxon>Bacteria</taxon>
        <taxon>Pseudomonadati</taxon>
        <taxon>Pseudomonadota</taxon>
        <taxon>Alphaproteobacteria</taxon>
        <taxon>Hyphomicrobiales</taxon>
        <taxon>Methylobacteriaceae</taxon>
        <taxon>Microvirga</taxon>
    </lineage>
</organism>
<dbReference type="OrthoDB" id="5290400at2"/>
<feature type="transmembrane region" description="Helical" evidence="1">
    <location>
        <begin position="6"/>
        <end position="32"/>
    </location>
</feature>
<dbReference type="EMBL" id="WURB01000005">
    <property type="protein sequence ID" value="MXQ11505.1"/>
    <property type="molecule type" value="Genomic_DNA"/>
</dbReference>
<evidence type="ECO:0000256" key="1">
    <source>
        <dbReference type="SAM" id="Phobius"/>
    </source>
</evidence>
<protein>
    <submittedName>
        <fullName evidence="2">Uncharacterized protein</fullName>
    </submittedName>
</protein>
<proteinExistence type="predicted"/>
<gene>
    <name evidence="2" type="ORF">GR328_08550</name>
</gene>
<name>A0A7X3MR22_9HYPH</name>
<comment type="caution">
    <text evidence="2">The sequence shown here is derived from an EMBL/GenBank/DDBJ whole genome shotgun (WGS) entry which is preliminary data.</text>
</comment>
<evidence type="ECO:0000313" key="3">
    <source>
        <dbReference type="Proteomes" id="UP000436483"/>
    </source>
</evidence>
<keyword evidence="1" id="KW-1133">Transmembrane helix</keyword>
<dbReference type="Proteomes" id="UP000436483">
    <property type="component" value="Unassembled WGS sequence"/>
</dbReference>
<keyword evidence="3" id="KW-1185">Reference proteome</keyword>
<sequence>MFALVPIIGLLLGISTITVSWDGLVLSIVLYFRCRWLPHRPFATRCWRRKRGTFANLLRVLQPLSLAARLARLMLPFGFQDAQILAQPLVIAMLAVPILIQVCFISGPVHLLIGAGEKHCVAAPSAELGKWR</sequence>
<evidence type="ECO:0000313" key="2">
    <source>
        <dbReference type="EMBL" id="MXQ11505.1"/>
    </source>
</evidence>